<feature type="transmembrane region" description="Helical" evidence="1">
    <location>
        <begin position="156"/>
        <end position="175"/>
    </location>
</feature>
<sequence>MQRPWIPALVLLALLIAFRCLGAAFSHEMPNFQPLPALFLCSIVFLRGTKAWALPVAAWLVSNPLASLLQGYSPFAHGGVTVAFLALLLTGVMALPLRKSPSPALVLGGGVLAALLFHLLTNTAVWLADPGYAKTAESLWQALWSGRPTDPMPTWIFLRNLVVANTVFTALFLLARRSWAAPAELASPIAQTR</sequence>
<evidence type="ECO:0000313" key="3">
    <source>
        <dbReference type="Proteomes" id="UP001371305"/>
    </source>
</evidence>
<name>A0ABU9B540_9BACT</name>
<evidence type="ECO:0000313" key="2">
    <source>
        <dbReference type="EMBL" id="MEK7954097.1"/>
    </source>
</evidence>
<dbReference type="Pfam" id="PF20221">
    <property type="entry name" value="DUF6580"/>
    <property type="match status" value="1"/>
</dbReference>
<comment type="caution">
    <text evidence="2">The sequence shown here is derived from an EMBL/GenBank/DDBJ whole genome shotgun (WGS) entry which is preliminary data.</text>
</comment>
<protein>
    <submittedName>
        <fullName evidence="2">DUF6580 family putative transport protein</fullName>
    </submittedName>
</protein>
<feature type="transmembrane region" description="Helical" evidence="1">
    <location>
        <begin position="104"/>
        <end position="128"/>
    </location>
</feature>
<keyword evidence="1" id="KW-0812">Transmembrane</keyword>
<gene>
    <name evidence="2" type="ORF">WKV53_26510</name>
</gene>
<reference evidence="2 3" key="1">
    <citation type="submission" date="2024-04" db="EMBL/GenBank/DDBJ databases">
        <title>Luteolibacter sp. isolated from soil.</title>
        <authorList>
            <person name="An J."/>
        </authorList>
    </citation>
    <scope>NUCLEOTIDE SEQUENCE [LARGE SCALE GENOMIC DNA]</scope>
    <source>
        <strain evidence="2 3">Y139</strain>
    </source>
</reference>
<organism evidence="2 3">
    <name type="scientific">Luteolibacter soli</name>
    <dbReference type="NCBI Taxonomy" id="3135280"/>
    <lineage>
        <taxon>Bacteria</taxon>
        <taxon>Pseudomonadati</taxon>
        <taxon>Verrucomicrobiota</taxon>
        <taxon>Verrucomicrobiia</taxon>
        <taxon>Verrucomicrobiales</taxon>
        <taxon>Verrucomicrobiaceae</taxon>
        <taxon>Luteolibacter</taxon>
    </lineage>
</organism>
<dbReference type="Proteomes" id="UP001371305">
    <property type="component" value="Unassembled WGS sequence"/>
</dbReference>
<evidence type="ECO:0000256" key="1">
    <source>
        <dbReference type="SAM" id="Phobius"/>
    </source>
</evidence>
<keyword evidence="1" id="KW-1133">Transmembrane helix</keyword>
<keyword evidence="3" id="KW-1185">Reference proteome</keyword>
<dbReference type="EMBL" id="JBBUKT010000016">
    <property type="protein sequence ID" value="MEK7954097.1"/>
    <property type="molecule type" value="Genomic_DNA"/>
</dbReference>
<accession>A0ABU9B540</accession>
<dbReference type="InterPro" id="IPR046487">
    <property type="entry name" value="DUF6580"/>
</dbReference>
<proteinExistence type="predicted"/>
<dbReference type="RefSeq" id="WP_341407865.1">
    <property type="nucleotide sequence ID" value="NZ_JBBUKT010000016.1"/>
</dbReference>
<feature type="transmembrane region" description="Helical" evidence="1">
    <location>
        <begin position="75"/>
        <end position="97"/>
    </location>
</feature>
<keyword evidence="1" id="KW-0472">Membrane</keyword>